<dbReference type="EMBL" id="BAAARW010000027">
    <property type="protein sequence ID" value="GAA2444133.1"/>
    <property type="molecule type" value="Genomic_DNA"/>
</dbReference>
<evidence type="ECO:0000313" key="2">
    <source>
        <dbReference type="EMBL" id="GAA2444133.1"/>
    </source>
</evidence>
<feature type="compositionally biased region" description="Basic and acidic residues" evidence="1">
    <location>
        <begin position="11"/>
        <end position="22"/>
    </location>
</feature>
<keyword evidence="3" id="KW-1185">Reference proteome</keyword>
<dbReference type="InterPro" id="IPR036188">
    <property type="entry name" value="FAD/NAD-bd_sf"/>
</dbReference>
<proteinExistence type="predicted"/>
<organism evidence="2 3">
    <name type="scientific">Actinomadura vinacea</name>
    <dbReference type="NCBI Taxonomy" id="115336"/>
    <lineage>
        <taxon>Bacteria</taxon>
        <taxon>Bacillati</taxon>
        <taxon>Actinomycetota</taxon>
        <taxon>Actinomycetes</taxon>
        <taxon>Streptosporangiales</taxon>
        <taxon>Thermomonosporaceae</taxon>
        <taxon>Actinomadura</taxon>
    </lineage>
</organism>
<dbReference type="Gene3D" id="3.50.50.60">
    <property type="entry name" value="FAD/NAD(P)-binding domain"/>
    <property type="match status" value="1"/>
</dbReference>
<protein>
    <submittedName>
        <fullName evidence="2">Uncharacterized protein</fullName>
    </submittedName>
</protein>
<reference evidence="2 3" key="1">
    <citation type="journal article" date="2019" name="Int. J. Syst. Evol. Microbiol.">
        <title>The Global Catalogue of Microorganisms (GCM) 10K type strain sequencing project: providing services to taxonomists for standard genome sequencing and annotation.</title>
        <authorList>
            <consortium name="The Broad Institute Genomics Platform"/>
            <consortium name="The Broad Institute Genome Sequencing Center for Infectious Disease"/>
            <person name="Wu L."/>
            <person name="Ma J."/>
        </authorList>
    </citation>
    <scope>NUCLEOTIDE SEQUENCE [LARGE SCALE GENOMIC DNA]</scope>
    <source>
        <strain evidence="2 3">JCM 3325</strain>
    </source>
</reference>
<dbReference type="Gene3D" id="3.40.50.720">
    <property type="entry name" value="NAD(P)-binding Rossmann-like Domain"/>
    <property type="match status" value="1"/>
</dbReference>
<accession>A0ABN3JZE2</accession>
<gene>
    <name evidence="2" type="ORF">GCM10010191_71020</name>
</gene>
<dbReference type="RefSeq" id="WP_344595011.1">
    <property type="nucleotide sequence ID" value="NZ_BAAARW010000027.1"/>
</dbReference>
<sequence length="153" mass="16715">MNSFSRSRGKNPHEASDGLARELDGTDLDVHLIGDAQAPRRIFNAIWEGEVAARRRVLLHHRRVPMGRRGTRYRVTIAGRGGSTVREAAADREGRLTIPVELGPGNPHQHYSPAADEASTGPSPDDVPFYVRGNSSRFYTSEVSIFPTSGIPG</sequence>
<comment type="caution">
    <text evidence="2">The sequence shown here is derived from an EMBL/GenBank/DDBJ whole genome shotgun (WGS) entry which is preliminary data.</text>
</comment>
<name>A0ABN3JZE2_9ACTN</name>
<evidence type="ECO:0000313" key="3">
    <source>
        <dbReference type="Proteomes" id="UP001501231"/>
    </source>
</evidence>
<feature type="region of interest" description="Disordered" evidence="1">
    <location>
        <begin position="99"/>
        <end position="126"/>
    </location>
</feature>
<evidence type="ECO:0000256" key="1">
    <source>
        <dbReference type="SAM" id="MobiDB-lite"/>
    </source>
</evidence>
<feature type="region of interest" description="Disordered" evidence="1">
    <location>
        <begin position="1"/>
        <end position="22"/>
    </location>
</feature>
<dbReference type="Proteomes" id="UP001501231">
    <property type="component" value="Unassembled WGS sequence"/>
</dbReference>